<comment type="caution">
    <text evidence="1">The sequence shown here is derived from an EMBL/GenBank/DDBJ whole genome shotgun (WGS) entry which is preliminary data.</text>
</comment>
<protein>
    <submittedName>
        <fullName evidence="1">Uncharacterized protein</fullName>
    </submittedName>
</protein>
<keyword evidence="2" id="KW-1185">Reference proteome</keyword>
<dbReference type="EMBL" id="BAAALM010000002">
    <property type="protein sequence ID" value="GAA1193238.1"/>
    <property type="molecule type" value="Genomic_DNA"/>
</dbReference>
<dbReference type="RefSeq" id="WP_253854239.1">
    <property type="nucleotide sequence ID" value="NZ_BAAALM010000002.1"/>
</dbReference>
<reference evidence="2" key="1">
    <citation type="journal article" date="2019" name="Int. J. Syst. Evol. Microbiol.">
        <title>The Global Catalogue of Microorganisms (GCM) 10K type strain sequencing project: providing services to taxonomists for standard genome sequencing and annotation.</title>
        <authorList>
            <consortium name="The Broad Institute Genomics Platform"/>
            <consortium name="The Broad Institute Genome Sequencing Center for Infectious Disease"/>
            <person name="Wu L."/>
            <person name="Ma J."/>
        </authorList>
    </citation>
    <scope>NUCLEOTIDE SEQUENCE [LARGE SCALE GENOMIC DNA]</scope>
    <source>
        <strain evidence="2">JCM 13022</strain>
    </source>
</reference>
<sequence length="87" mass="9187">MDVFYVLSAAVAVAGLIVLVLAVLRSASAARRLGRAAEVVRSDVESRLGMLRARAAAVGVAVRDLRTRRARIGSESPSEPVRSGLNE</sequence>
<gene>
    <name evidence="1" type="ORF">GCM10009675_04860</name>
</gene>
<evidence type="ECO:0000313" key="1">
    <source>
        <dbReference type="EMBL" id="GAA1193238.1"/>
    </source>
</evidence>
<proteinExistence type="predicted"/>
<organism evidence="1 2">
    <name type="scientific">Prauserella alba</name>
    <dbReference type="NCBI Taxonomy" id="176898"/>
    <lineage>
        <taxon>Bacteria</taxon>
        <taxon>Bacillati</taxon>
        <taxon>Actinomycetota</taxon>
        <taxon>Actinomycetes</taxon>
        <taxon>Pseudonocardiales</taxon>
        <taxon>Pseudonocardiaceae</taxon>
        <taxon>Prauserella</taxon>
    </lineage>
</organism>
<name>A0ABP4FR21_9PSEU</name>
<evidence type="ECO:0000313" key="2">
    <source>
        <dbReference type="Proteomes" id="UP001500467"/>
    </source>
</evidence>
<accession>A0ABP4FR21</accession>
<dbReference type="Proteomes" id="UP001500467">
    <property type="component" value="Unassembled WGS sequence"/>
</dbReference>